<keyword evidence="1" id="KW-1048">Host nucleus</keyword>
<evidence type="ECO:0000313" key="7">
    <source>
        <dbReference type="Proteomes" id="UP000290797"/>
    </source>
</evidence>
<keyword evidence="7" id="KW-1185">Reference proteome</keyword>
<evidence type="ECO:0000256" key="1">
    <source>
        <dbReference type="ARBA" id="ARBA00022562"/>
    </source>
</evidence>
<dbReference type="OrthoDB" id="8436at10239"/>
<proteinExistence type="inferred from homology"/>
<dbReference type="Pfam" id="PF03044">
    <property type="entry name" value="Herpes_UL16"/>
    <property type="match status" value="1"/>
</dbReference>
<dbReference type="GO" id="GO:0044423">
    <property type="term" value="C:virion component"/>
    <property type="evidence" value="ECO:0007669"/>
    <property type="project" value="UniProtKB-KW"/>
</dbReference>
<evidence type="ECO:0000256" key="5">
    <source>
        <dbReference type="ARBA" id="ARBA00023200"/>
    </source>
</evidence>
<evidence type="ECO:0000256" key="3">
    <source>
        <dbReference type="ARBA" id="ARBA00022844"/>
    </source>
</evidence>
<sequence>MGDRAGACQDADGRLALRRFLNKECMWRQHPASSSHVKIFLATTAISPSFRPGLRGRERRGEEPVQVHFMNVTIIFLKPKNKPAYATVYLNNTLLDCVTPEIVHQTSVPGRHGLFLLFFGDLFDAPPDARVPAHPSLSAAPVPDPSLSLSKTDLWLTSSRVDPDMLNDWADSEFNAVGKVAWYARGSLFIYFLSVDYMVYCPQIPHLPSIGAFLNLLTRCDRGGCVPCFGRGIHVDVTHGHTLPGAEGNSCSCPCVASCATLRDTDAPVRENRSLLGLLFDAEDATAVESLRVHATPRPRNLNEIIAGLTADGSIITPNANPWVLLRVSHFYSRMLMYNCQVLKRSCLHFC</sequence>
<keyword evidence="4" id="KW-0426">Late protein</keyword>
<accession>A0A2D1AEZ2</accession>
<dbReference type="Proteomes" id="UP000290797">
    <property type="component" value="Segment"/>
</dbReference>
<keyword evidence="3" id="KW-0946">Virion</keyword>
<keyword evidence="2" id="KW-0920">Virion tegument</keyword>
<name>A0A2D1AEZ2_9GAMA</name>
<dbReference type="EMBL" id="MF385016">
    <property type="protein sequence ID" value="ATA58262.1"/>
    <property type="molecule type" value="Genomic_DNA"/>
</dbReference>
<evidence type="ECO:0000256" key="4">
    <source>
        <dbReference type="ARBA" id="ARBA00022921"/>
    </source>
</evidence>
<dbReference type="InterPro" id="IPR004286">
    <property type="entry name" value="Herpes_UL16/UL94"/>
</dbReference>
<evidence type="ECO:0000256" key="2">
    <source>
        <dbReference type="ARBA" id="ARBA00022580"/>
    </source>
</evidence>
<dbReference type="HAMAP" id="MF_04039">
    <property type="entry name" value="HSV_CEP2"/>
    <property type="match status" value="1"/>
</dbReference>
<evidence type="ECO:0000313" key="6">
    <source>
        <dbReference type="EMBL" id="ATA58262.1"/>
    </source>
</evidence>
<organism evidence="6">
    <name type="scientific">vespertilionid gammaherpesvirus 3</name>
    <dbReference type="NCBI Taxonomy" id="2846598"/>
    <lineage>
        <taxon>Viruses</taxon>
        <taxon>Duplodnaviria</taxon>
        <taxon>Heunggongvirae</taxon>
        <taxon>Peploviricota</taxon>
        <taxon>Herviviricetes</taxon>
        <taxon>Herpesvirales</taxon>
        <taxon>Orthoherpesviridae</taxon>
        <taxon>Gammaherpesvirinae</taxon>
        <taxon>Patagivirus</taxon>
        <taxon>Patagivirus vespertilionidgamma3</taxon>
    </lineage>
</organism>
<reference evidence="6" key="1">
    <citation type="journal article" date="2018" name="Virology">
        <title>Isolation, characterization and prevalence of a novel Gammaherpesvirus in Eptesicus fuscus, the North American big brown bat.</title>
        <authorList>
            <person name="Subudhi S."/>
            <person name="Rapin N."/>
            <person name="Dorville N."/>
            <person name="Hill J.E."/>
            <person name="Town J."/>
            <person name="Willis C.K."/>
            <person name="Bollinger T.K."/>
            <person name="Misra V."/>
        </authorList>
    </citation>
    <scope>NUCLEOTIDE SEQUENCE</scope>
</reference>
<keyword evidence="5" id="KW-1035">Host cytoplasm</keyword>
<protein>
    <submittedName>
        <fullName evidence="6">UL16/UL94 family</fullName>
    </submittedName>
</protein>